<dbReference type="InterPro" id="IPR047794">
    <property type="entry name" value="C45_proenzyme-like"/>
</dbReference>
<name>A0A919X9L9_9BACI</name>
<feature type="domain" description="Peptidase C45 hydrolase" evidence="1">
    <location>
        <begin position="99"/>
        <end position="308"/>
    </location>
</feature>
<dbReference type="RefSeq" id="WP_212920189.1">
    <property type="nucleotide sequence ID" value="NZ_BORP01000002.1"/>
</dbReference>
<dbReference type="Gene3D" id="3.60.60.10">
    <property type="entry name" value="Penicillin V Acylase, Chain A"/>
    <property type="match status" value="1"/>
</dbReference>
<dbReference type="PANTHER" id="PTHR34180:SF1">
    <property type="entry name" value="BETA-ALANYL-DOPAMINE_CARCININE HYDROLASE"/>
    <property type="match status" value="1"/>
</dbReference>
<dbReference type="AlphaFoldDB" id="A0A919X9L9"/>
<keyword evidence="2" id="KW-0378">Hydrolase</keyword>
<protein>
    <submittedName>
        <fullName evidence="2">Linear amide C-N hydrolase</fullName>
    </submittedName>
</protein>
<evidence type="ECO:0000259" key="1">
    <source>
        <dbReference type="Pfam" id="PF03417"/>
    </source>
</evidence>
<dbReference type="InterPro" id="IPR029055">
    <property type="entry name" value="Ntn_hydrolases_N"/>
</dbReference>
<dbReference type="NCBIfam" id="NF040521">
    <property type="entry name" value="C45_proenzyme"/>
    <property type="match status" value="1"/>
</dbReference>
<organism evidence="2 3">
    <name type="scientific">Ornithinibacillus bavariensis</name>
    <dbReference type="NCBI Taxonomy" id="545502"/>
    <lineage>
        <taxon>Bacteria</taxon>
        <taxon>Bacillati</taxon>
        <taxon>Bacillota</taxon>
        <taxon>Bacilli</taxon>
        <taxon>Bacillales</taxon>
        <taxon>Bacillaceae</taxon>
        <taxon>Ornithinibacillus</taxon>
    </lineage>
</organism>
<gene>
    <name evidence="2" type="ORF">J43TS3_12860</name>
</gene>
<dbReference type="SUPFAM" id="SSF56235">
    <property type="entry name" value="N-terminal nucleophile aminohydrolases (Ntn hydrolases)"/>
    <property type="match status" value="1"/>
</dbReference>
<dbReference type="EMBL" id="BORP01000002">
    <property type="protein sequence ID" value="GIO26675.1"/>
    <property type="molecule type" value="Genomic_DNA"/>
</dbReference>
<evidence type="ECO:0000313" key="3">
    <source>
        <dbReference type="Proteomes" id="UP000676917"/>
    </source>
</evidence>
<reference evidence="2" key="1">
    <citation type="submission" date="2021-03" db="EMBL/GenBank/DDBJ databases">
        <title>Antimicrobial resistance genes in bacteria isolated from Japanese honey, and their potential for conferring macrolide and lincosamide resistance in the American foulbrood pathogen Paenibacillus larvae.</title>
        <authorList>
            <person name="Okamoto M."/>
            <person name="Kumagai M."/>
            <person name="Kanamori H."/>
            <person name="Takamatsu D."/>
        </authorList>
    </citation>
    <scope>NUCLEOTIDE SEQUENCE</scope>
    <source>
        <strain evidence="2">J43TS3</strain>
    </source>
</reference>
<dbReference type="PANTHER" id="PTHR34180">
    <property type="entry name" value="PEPTIDASE C45"/>
    <property type="match status" value="1"/>
</dbReference>
<dbReference type="Pfam" id="PF03417">
    <property type="entry name" value="AAT"/>
    <property type="match status" value="1"/>
</dbReference>
<evidence type="ECO:0000313" key="2">
    <source>
        <dbReference type="EMBL" id="GIO26675.1"/>
    </source>
</evidence>
<dbReference type="GO" id="GO:0016787">
    <property type="term" value="F:hydrolase activity"/>
    <property type="evidence" value="ECO:0007669"/>
    <property type="project" value="UniProtKB-KW"/>
</dbReference>
<comment type="caution">
    <text evidence="2">The sequence shown here is derived from an EMBL/GenBank/DDBJ whole genome shotgun (WGS) entry which is preliminary data.</text>
</comment>
<accession>A0A919X9L9</accession>
<dbReference type="CDD" id="cd01935">
    <property type="entry name" value="Ntn_CGH_like"/>
    <property type="match status" value="1"/>
</dbReference>
<proteinExistence type="predicted"/>
<dbReference type="Proteomes" id="UP000676917">
    <property type="component" value="Unassembled WGS sequence"/>
</dbReference>
<sequence length="337" mass="37853">MYQELKVDIKEVVGSNVDIGIKLGRETNKDESIAYMSKLNRDVDANTAKALLQRYSPGLCNELLGLANGLGIDQDTALKIFSGYNTEIPPMGCSAIAKDDYYARNYDFSPKLYDACFIFHNATEGYASVGFSQQMIGRLDGMNEHGLVVGLHLVNEGYKGNGFLGTNIVRIVLDQCKDVTEATELLNRIPHGYCYNFSLMDKSGNKCIVEASPEKQVVKYLDTLQCTNHFESKHLKDKNRNYIKSSISRKKTLQELTELHHDPAHIYYEFNKEDSPLFFQDYHHFFGTLHTVVYLPNSLEVIVGVGGNAEPTRFSLAKWLEGECKVGGHLIGKINIM</sequence>
<dbReference type="InterPro" id="IPR047801">
    <property type="entry name" value="Peptidase_C45"/>
</dbReference>
<dbReference type="InterPro" id="IPR005079">
    <property type="entry name" value="Peptidase_C45_hydrolase"/>
</dbReference>
<keyword evidence="3" id="KW-1185">Reference proteome</keyword>